<dbReference type="InterPro" id="IPR037914">
    <property type="entry name" value="SpoVT-AbrB_sf"/>
</dbReference>
<dbReference type="NCBIfam" id="NF001477">
    <property type="entry name" value="PRK00326.2-4"/>
    <property type="match status" value="1"/>
</dbReference>
<evidence type="ECO:0000256" key="2">
    <source>
        <dbReference type="ARBA" id="ARBA00022490"/>
    </source>
</evidence>
<dbReference type="GO" id="GO:0009295">
    <property type="term" value="C:nucleoid"/>
    <property type="evidence" value="ECO:0007669"/>
    <property type="project" value="UniProtKB-SubCell"/>
</dbReference>
<dbReference type="SUPFAM" id="SSF89447">
    <property type="entry name" value="AbrB/MazE/MraZ-like"/>
    <property type="match status" value="1"/>
</dbReference>
<evidence type="ECO:0000256" key="3">
    <source>
        <dbReference type="ARBA" id="ARBA00022737"/>
    </source>
</evidence>
<proteinExistence type="inferred from homology"/>
<dbReference type="InterPro" id="IPR003444">
    <property type="entry name" value="MraZ"/>
</dbReference>
<protein>
    <recommendedName>
        <fullName evidence="1 7">Transcriptional regulator MraZ</fullName>
    </recommendedName>
</protein>
<evidence type="ECO:0000259" key="8">
    <source>
        <dbReference type="PROSITE" id="PS51740"/>
    </source>
</evidence>
<keyword evidence="2 7" id="KW-0963">Cytoplasm</keyword>
<dbReference type="GO" id="GO:0000976">
    <property type="term" value="F:transcription cis-regulatory region binding"/>
    <property type="evidence" value="ECO:0007669"/>
    <property type="project" value="TreeGrafter"/>
</dbReference>
<dbReference type="HAMAP" id="MF_01008">
    <property type="entry name" value="MraZ"/>
    <property type="match status" value="1"/>
</dbReference>
<dbReference type="GO" id="GO:0003700">
    <property type="term" value="F:DNA-binding transcription factor activity"/>
    <property type="evidence" value="ECO:0007669"/>
    <property type="project" value="UniProtKB-UniRule"/>
</dbReference>
<comment type="subcellular location">
    <subcellularLocation>
        <location evidence="7">Cytoplasm</location>
        <location evidence="7">Nucleoid</location>
    </subcellularLocation>
</comment>
<dbReference type="InterPro" id="IPR020603">
    <property type="entry name" value="MraZ_dom"/>
</dbReference>
<dbReference type="EMBL" id="JAFKGL010000021">
    <property type="protein sequence ID" value="MBN9413362.1"/>
    <property type="molecule type" value="Genomic_DNA"/>
</dbReference>
<dbReference type="InterPro" id="IPR035642">
    <property type="entry name" value="MraZ_N"/>
</dbReference>
<dbReference type="InterPro" id="IPR038619">
    <property type="entry name" value="MraZ_sf"/>
</dbReference>
<dbReference type="CDD" id="cd16321">
    <property type="entry name" value="MraZ_C"/>
    <property type="match status" value="1"/>
</dbReference>
<comment type="caution">
    <text evidence="9">The sequence shown here is derived from an EMBL/GenBank/DDBJ whole genome shotgun (WGS) entry which is preliminary data.</text>
</comment>
<dbReference type="Proteomes" id="UP000664414">
    <property type="component" value="Unassembled WGS sequence"/>
</dbReference>
<dbReference type="PANTHER" id="PTHR34701:SF1">
    <property type="entry name" value="TRANSCRIPTIONAL REGULATOR MRAZ"/>
    <property type="match status" value="1"/>
</dbReference>
<dbReference type="PROSITE" id="PS51740">
    <property type="entry name" value="SPOVT_ABRB"/>
    <property type="match status" value="2"/>
</dbReference>
<organism evidence="9 10">
    <name type="scientific">Candidatus Paracaedimonas acanthamoebae</name>
    <dbReference type="NCBI Taxonomy" id="244581"/>
    <lineage>
        <taxon>Bacteria</taxon>
        <taxon>Pseudomonadati</taxon>
        <taxon>Pseudomonadota</taxon>
        <taxon>Alphaproteobacteria</taxon>
        <taxon>Holosporales</taxon>
        <taxon>Caedimonadaceae</taxon>
        <taxon>Candidatus Paracaedimonas</taxon>
    </lineage>
</organism>
<keyword evidence="4 7" id="KW-0805">Transcription regulation</keyword>
<evidence type="ECO:0000313" key="10">
    <source>
        <dbReference type="Proteomes" id="UP000664414"/>
    </source>
</evidence>
<keyword evidence="5 7" id="KW-0238">DNA-binding</keyword>
<sequence length="157" mass="17703">MALFLSTYLNKLDKKGRISVPASYRATLSQEGYSGFIAFRSYKFPAIECCSFSRMEQMSKSVDQLDIFSEAQDDFSAAIFADAEQIPFDGDGRIILPKALVTFAEIEDTAAFVGRGATFQIWHPDRFEAHQNKARERIHERQATLKLAPGSLHEDRS</sequence>
<keyword evidence="3" id="KW-0677">Repeat</keyword>
<comment type="subunit">
    <text evidence="7">Forms oligomers.</text>
</comment>
<evidence type="ECO:0000256" key="7">
    <source>
        <dbReference type="HAMAP-Rule" id="MF_01008"/>
    </source>
</evidence>
<keyword evidence="6 7" id="KW-0804">Transcription</keyword>
<dbReference type="GO" id="GO:2000143">
    <property type="term" value="P:negative regulation of DNA-templated transcription initiation"/>
    <property type="evidence" value="ECO:0007669"/>
    <property type="project" value="TreeGrafter"/>
</dbReference>
<feature type="domain" description="SpoVT-AbrB" evidence="8">
    <location>
        <begin position="7"/>
        <end position="54"/>
    </location>
</feature>
<dbReference type="Pfam" id="PF02381">
    <property type="entry name" value="MraZ"/>
    <property type="match status" value="2"/>
</dbReference>
<dbReference type="GO" id="GO:0005737">
    <property type="term" value="C:cytoplasm"/>
    <property type="evidence" value="ECO:0007669"/>
    <property type="project" value="UniProtKB-UniRule"/>
</dbReference>
<feature type="domain" description="SpoVT-AbrB" evidence="8">
    <location>
        <begin position="83"/>
        <end position="126"/>
    </location>
</feature>
<reference evidence="9" key="1">
    <citation type="submission" date="2021-02" db="EMBL/GenBank/DDBJ databases">
        <title>Thiocyanate and organic carbon inputs drive convergent selection for specific autotrophic Afipia and Thiobacillus strains within complex microbiomes.</title>
        <authorList>
            <person name="Huddy R.J."/>
            <person name="Sachdeva R."/>
            <person name="Kadzinga F."/>
            <person name="Kantor R.S."/>
            <person name="Harrison S.T.L."/>
            <person name="Banfield J.F."/>
        </authorList>
    </citation>
    <scope>NUCLEOTIDE SEQUENCE</scope>
    <source>
        <strain evidence="9">SCN18_10_11_15_R4_P_38_20</strain>
    </source>
</reference>
<gene>
    <name evidence="7 9" type="primary">mraZ</name>
    <name evidence="9" type="ORF">J0H12_05520</name>
</gene>
<dbReference type="Gene3D" id="3.40.1550.20">
    <property type="entry name" value="Transcriptional regulator MraZ domain"/>
    <property type="match status" value="1"/>
</dbReference>
<accession>A0A8J7TUN7</accession>
<evidence type="ECO:0000256" key="1">
    <source>
        <dbReference type="ARBA" id="ARBA00013860"/>
    </source>
</evidence>
<dbReference type="InterPro" id="IPR035644">
    <property type="entry name" value="MraZ_C"/>
</dbReference>
<evidence type="ECO:0000313" key="9">
    <source>
        <dbReference type="EMBL" id="MBN9413362.1"/>
    </source>
</evidence>
<dbReference type="PANTHER" id="PTHR34701">
    <property type="entry name" value="TRANSCRIPTIONAL REGULATOR MRAZ"/>
    <property type="match status" value="1"/>
</dbReference>
<evidence type="ECO:0000256" key="6">
    <source>
        <dbReference type="ARBA" id="ARBA00023163"/>
    </source>
</evidence>
<dbReference type="CDD" id="cd16320">
    <property type="entry name" value="MraZ_N"/>
    <property type="match status" value="1"/>
</dbReference>
<name>A0A8J7TUN7_9PROT</name>
<dbReference type="AlphaFoldDB" id="A0A8J7TUN7"/>
<comment type="similarity">
    <text evidence="7">Belongs to the MraZ family.</text>
</comment>
<evidence type="ECO:0000256" key="4">
    <source>
        <dbReference type="ARBA" id="ARBA00023015"/>
    </source>
</evidence>
<dbReference type="InterPro" id="IPR007159">
    <property type="entry name" value="SpoVT-AbrB_dom"/>
</dbReference>
<evidence type="ECO:0000256" key="5">
    <source>
        <dbReference type="ARBA" id="ARBA00023125"/>
    </source>
</evidence>